<sequence length="234" mass="26756">MIDQGPITPQPGKSLEETYPAADGYDWNRFKEIRISLGFATDIFTRRHIIVFNDILAQCQADQLPVNLLLQYIDPRSRADVGGESYRTTLGYFLESEAIRFQSRDGVEKAGIIEHLHNIDATRMNIIAISGAQHPNLWNAEREIYLETPLPTDSTSNPAELYLDAVGELLDYIEASYVPEEVTHYLLHRYREAEYALTNNIGRGHQPLSDAQRDHLERTLVYLGNGLDRYQVEY</sequence>
<dbReference type="EMBL" id="JAGQLK010000023">
    <property type="protein sequence ID" value="MCA9383057.1"/>
    <property type="molecule type" value="Genomic_DNA"/>
</dbReference>
<evidence type="ECO:0000313" key="2">
    <source>
        <dbReference type="Proteomes" id="UP000783287"/>
    </source>
</evidence>
<gene>
    <name evidence="1" type="ORF">KC909_01710</name>
</gene>
<dbReference type="AlphaFoldDB" id="A0A955L567"/>
<reference evidence="1" key="2">
    <citation type="journal article" date="2021" name="Microbiome">
        <title>Successional dynamics and alternative stable states in a saline activated sludge microbial community over 9 years.</title>
        <authorList>
            <person name="Wang Y."/>
            <person name="Ye J."/>
            <person name="Ju F."/>
            <person name="Liu L."/>
            <person name="Boyd J.A."/>
            <person name="Deng Y."/>
            <person name="Parks D.H."/>
            <person name="Jiang X."/>
            <person name="Yin X."/>
            <person name="Woodcroft B.J."/>
            <person name="Tyson G.W."/>
            <person name="Hugenholtz P."/>
            <person name="Polz M.F."/>
            <person name="Zhang T."/>
        </authorList>
    </citation>
    <scope>NUCLEOTIDE SEQUENCE</scope>
    <source>
        <strain evidence="1">HKST-UBA14</strain>
    </source>
</reference>
<name>A0A955L567_9BACT</name>
<accession>A0A955L567</accession>
<comment type="caution">
    <text evidence="1">The sequence shown here is derived from an EMBL/GenBank/DDBJ whole genome shotgun (WGS) entry which is preliminary data.</text>
</comment>
<reference evidence="1" key="1">
    <citation type="submission" date="2020-04" db="EMBL/GenBank/DDBJ databases">
        <authorList>
            <person name="Zhang T."/>
        </authorList>
    </citation>
    <scope>NUCLEOTIDE SEQUENCE</scope>
    <source>
        <strain evidence="1">HKST-UBA14</strain>
    </source>
</reference>
<protein>
    <submittedName>
        <fullName evidence="1">Uncharacterized protein</fullName>
    </submittedName>
</protein>
<organism evidence="1 2">
    <name type="scientific">Candidatus Dojkabacteria bacterium</name>
    <dbReference type="NCBI Taxonomy" id="2099670"/>
    <lineage>
        <taxon>Bacteria</taxon>
        <taxon>Candidatus Dojkabacteria</taxon>
    </lineage>
</organism>
<dbReference type="Proteomes" id="UP000783287">
    <property type="component" value="Unassembled WGS sequence"/>
</dbReference>
<proteinExistence type="predicted"/>
<evidence type="ECO:0000313" key="1">
    <source>
        <dbReference type="EMBL" id="MCA9383057.1"/>
    </source>
</evidence>